<comment type="caution">
    <text evidence="9">The sequence shown here is derived from an EMBL/GenBank/DDBJ whole genome shotgun (WGS) entry which is preliminary data.</text>
</comment>
<feature type="transmembrane region" description="Helical" evidence="8">
    <location>
        <begin position="103"/>
        <end position="122"/>
    </location>
</feature>
<dbReference type="InterPro" id="IPR052017">
    <property type="entry name" value="TSUP"/>
</dbReference>
<protein>
    <recommendedName>
        <fullName evidence="8">Probable membrane transporter protein</fullName>
    </recommendedName>
</protein>
<keyword evidence="7 8" id="KW-0472">Membrane</keyword>
<feature type="transmembrane region" description="Helical" evidence="8">
    <location>
        <begin position="202"/>
        <end position="220"/>
    </location>
</feature>
<keyword evidence="5 8" id="KW-0812">Transmembrane</keyword>
<reference evidence="9 10" key="1">
    <citation type="submission" date="2019-09" db="EMBL/GenBank/DDBJ databases">
        <title>NBRP : Genome information of microbial organism related human and environment.</title>
        <authorList>
            <person name="Hattori M."/>
            <person name="Oshima K."/>
            <person name="Inaba H."/>
            <person name="Suda W."/>
            <person name="Sakamoto M."/>
            <person name="Iino T."/>
            <person name="Kitahara M."/>
            <person name="Oshida Y."/>
            <person name="Iida T."/>
            <person name="Kudo T."/>
            <person name="Itoh T."/>
            <person name="Ohkuma M."/>
        </authorList>
    </citation>
    <scope>NUCLEOTIDE SEQUENCE [LARGE SCALE GENOMIC DNA]</scope>
    <source>
        <strain evidence="9 10">Hi-2</strain>
    </source>
</reference>
<keyword evidence="6 8" id="KW-1133">Transmembrane helix</keyword>
<feature type="transmembrane region" description="Helical" evidence="8">
    <location>
        <begin position="142"/>
        <end position="167"/>
    </location>
</feature>
<accession>A0A5A7MTJ3</accession>
<evidence type="ECO:0000256" key="6">
    <source>
        <dbReference type="ARBA" id="ARBA00022989"/>
    </source>
</evidence>
<comment type="similarity">
    <text evidence="2 8">Belongs to the 4-toluene sulfonate uptake permease (TSUP) (TC 2.A.102) family.</text>
</comment>
<evidence type="ECO:0000256" key="1">
    <source>
        <dbReference type="ARBA" id="ARBA00004651"/>
    </source>
</evidence>
<evidence type="ECO:0000256" key="3">
    <source>
        <dbReference type="ARBA" id="ARBA00022448"/>
    </source>
</evidence>
<gene>
    <name evidence="9" type="ORF">JCM17844_25710</name>
</gene>
<sequence length="252" mass="26522">MDIWMLPLLALAGVLAGWLNVLAGGGSMVSVLAMLFMGIPGPIANGTFRVAILAQNFTAVTSFRQRGFSDFRLSLSLAAAASVGAVAGAMVGVQLSGLWFNRALGLVMVGVLVLMATDWGRATPQPAKETPGGPKNLVLGHILMVGAGLWGGFIQIGVGFIFMPILARVMGIDLVRVNMHKVFIVMVYTSIALLVFASQGGVLWSAGLALAFGHAIGAWLGVRSAVLKGDKLIRRVFMLMISALVVKLLFFP</sequence>
<name>A0A5A7MTJ3_9PROT</name>
<comment type="subcellular location">
    <subcellularLocation>
        <location evidence="1 8">Cell membrane</location>
        <topology evidence="1 8">Multi-pass membrane protein</topology>
    </subcellularLocation>
</comment>
<feature type="transmembrane region" description="Helical" evidence="8">
    <location>
        <begin position="179"/>
        <end position="196"/>
    </location>
</feature>
<dbReference type="EMBL" id="BKCL01000010">
    <property type="protein sequence ID" value="GEQ98934.1"/>
    <property type="molecule type" value="Genomic_DNA"/>
</dbReference>
<evidence type="ECO:0000256" key="5">
    <source>
        <dbReference type="ARBA" id="ARBA00022692"/>
    </source>
</evidence>
<dbReference type="InterPro" id="IPR002781">
    <property type="entry name" value="TM_pro_TauE-like"/>
</dbReference>
<feature type="transmembrane region" description="Helical" evidence="8">
    <location>
        <begin position="232"/>
        <end position="251"/>
    </location>
</feature>
<dbReference type="Proteomes" id="UP000322084">
    <property type="component" value="Unassembled WGS sequence"/>
</dbReference>
<keyword evidence="3" id="KW-0813">Transport</keyword>
<evidence type="ECO:0000256" key="8">
    <source>
        <dbReference type="RuleBase" id="RU363041"/>
    </source>
</evidence>
<evidence type="ECO:0000313" key="10">
    <source>
        <dbReference type="Proteomes" id="UP000322084"/>
    </source>
</evidence>
<evidence type="ECO:0000256" key="7">
    <source>
        <dbReference type="ARBA" id="ARBA00023136"/>
    </source>
</evidence>
<evidence type="ECO:0000256" key="4">
    <source>
        <dbReference type="ARBA" id="ARBA00022475"/>
    </source>
</evidence>
<keyword evidence="4 8" id="KW-1003">Cell membrane</keyword>
<feature type="transmembrane region" description="Helical" evidence="8">
    <location>
        <begin position="71"/>
        <end position="91"/>
    </location>
</feature>
<evidence type="ECO:0000313" key="9">
    <source>
        <dbReference type="EMBL" id="GEQ98934.1"/>
    </source>
</evidence>
<proteinExistence type="inferred from homology"/>
<dbReference type="Pfam" id="PF01925">
    <property type="entry name" value="TauE"/>
    <property type="match status" value="1"/>
</dbReference>
<dbReference type="GO" id="GO:0005886">
    <property type="term" value="C:plasma membrane"/>
    <property type="evidence" value="ECO:0007669"/>
    <property type="project" value="UniProtKB-SubCell"/>
</dbReference>
<dbReference type="AlphaFoldDB" id="A0A5A7MTJ3"/>
<dbReference type="PANTHER" id="PTHR30269">
    <property type="entry name" value="TRANSMEMBRANE PROTEIN YFCA"/>
    <property type="match status" value="1"/>
</dbReference>
<evidence type="ECO:0000256" key="2">
    <source>
        <dbReference type="ARBA" id="ARBA00009142"/>
    </source>
</evidence>
<organism evidence="9 10">
    <name type="scientific">Iodidimonas gelatinilytica</name>
    <dbReference type="NCBI Taxonomy" id="1236966"/>
    <lineage>
        <taxon>Bacteria</taxon>
        <taxon>Pseudomonadati</taxon>
        <taxon>Pseudomonadota</taxon>
        <taxon>Alphaproteobacteria</taxon>
        <taxon>Iodidimonadales</taxon>
        <taxon>Iodidimonadaceae</taxon>
        <taxon>Iodidimonas</taxon>
    </lineage>
</organism>
<dbReference type="PANTHER" id="PTHR30269:SF0">
    <property type="entry name" value="MEMBRANE TRANSPORTER PROTEIN YFCA-RELATED"/>
    <property type="match status" value="1"/>
</dbReference>
<dbReference type="RefSeq" id="WP_150001134.1">
    <property type="nucleotide sequence ID" value="NZ_BKCL01000010.1"/>
</dbReference>